<dbReference type="PANTHER" id="PTHR33167:SF18">
    <property type="entry name" value="GB|AAF67766.1"/>
    <property type="match status" value="1"/>
</dbReference>
<dbReference type="Proteomes" id="UP000237347">
    <property type="component" value="Unassembled WGS sequence"/>
</dbReference>
<name>A0AAW0KD32_QUESU</name>
<accession>A0AAW0KD32</accession>
<comment type="caution">
    <text evidence="2">The sequence shown here is derived from an EMBL/GenBank/DDBJ whole genome shotgun (WGS) entry which is preliminary data.</text>
</comment>
<reference evidence="2 3" key="1">
    <citation type="journal article" date="2018" name="Sci. Data">
        <title>The draft genome sequence of cork oak.</title>
        <authorList>
            <person name="Ramos A.M."/>
            <person name="Usie A."/>
            <person name="Barbosa P."/>
            <person name="Barros P.M."/>
            <person name="Capote T."/>
            <person name="Chaves I."/>
            <person name="Simoes F."/>
            <person name="Abreu I."/>
            <person name="Carrasquinho I."/>
            <person name="Faro C."/>
            <person name="Guimaraes J.B."/>
            <person name="Mendonca D."/>
            <person name="Nobrega F."/>
            <person name="Rodrigues L."/>
            <person name="Saibo N.J.M."/>
            <person name="Varela M.C."/>
            <person name="Egas C."/>
            <person name="Matos J."/>
            <person name="Miguel C.M."/>
            <person name="Oliveira M.M."/>
            <person name="Ricardo C.P."/>
            <person name="Goncalves S."/>
        </authorList>
    </citation>
    <scope>NUCLEOTIDE SEQUENCE [LARGE SCALE GENOMIC DNA]</scope>
    <source>
        <strain evidence="3">cv. HL8</strain>
    </source>
</reference>
<dbReference type="InterPro" id="IPR008581">
    <property type="entry name" value="DUF863_pln"/>
</dbReference>
<evidence type="ECO:0000256" key="1">
    <source>
        <dbReference type="SAM" id="MobiDB-lite"/>
    </source>
</evidence>
<dbReference type="PANTHER" id="PTHR33167">
    <property type="entry name" value="TRANSCRIPTION FACTOR, PUTATIVE (DUF863)-RELATED"/>
    <property type="match status" value="1"/>
</dbReference>
<evidence type="ECO:0000313" key="3">
    <source>
        <dbReference type="Proteomes" id="UP000237347"/>
    </source>
</evidence>
<gene>
    <name evidence="2" type="ORF">CFP56_022358</name>
</gene>
<feature type="region of interest" description="Disordered" evidence="1">
    <location>
        <begin position="739"/>
        <end position="787"/>
    </location>
</feature>
<feature type="compositionally biased region" description="Polar residues" evidence="1">
    <location>
        <begin position="774"/>
        <end position="785"/>
    </location>
</feature>
<sequence length="1037" mass="114733">MALLGMGANMQYNGNFPGYCSRINLNMEANSSTWPINNMDKMFDRGPFYNGVLSSFPLDPVLGYHKEELKQKMLNHETIFRDQIHELHRLYSRQRALMDEMRRNELYKPELRLETSKSNSVLSHVSSEYAQKTCHAPSLPWVNPTCGGLSVSGAENVQFPLSSIQGKSTQACPDPAQTEDCLKDFELLESKCKKIGKKVLDLQLPAYVYVDSEEEESLEDGKVPKVLDLSNYTSKGITQAVCNGDVNPFHGSNELKDVFCEEASTSVLKKSTALADLNEPVKFEEEAASKSDFVGPTSCRESPCLDVSQKTKSTFQISSEENIQNTCTRWDFESRSDVVLSEKRERKREWSSFSDEAGKSFNLNSFPQGFFAENLSMLPESSKEELQQAHQPPTFHLLNKNYQEGQTKRTIFSVESFGRNHGSLNDSQPGPSSASYMCTSRELVPHADVAISGSSPAASCRKPVCDMVRNPIAVQALPCFNTSVSLGCSKLSIGRPGLTGDISHSVQDSFCNSYQSESKRFRVHPPSFSFDNVNNNNNHELTSEHQGLLNYVQGSTDMKSSKSINLNFMPNFCSSDVEVSPSIQSIDGIEKLEELTGGLALLKVKQVHDGRPEKGSEDSNQVESVLLKAYSECIPDVDPKKFEASDSPSNRTILGFPTYEKPHIPSGQCSSHASQSETHQNGDEYIENTQKDVLDINLTCDSLPDSGKCLTASELVLENGLDKKHEGFGSHIDLNSCINEDESSPMHSLSTEVDLQAPASPENKECSPPRGESNETLLETPSQSSRQEDADLLGELMRIAAEAIISISSSEVQICIEKTACKMSEAPSSDSLHWFAGIVSSVVGEPENESGKVLSSKHSNHDDDEFLPDGIDYFEAMTLRLTETKEEECCCKCNVQKEEERGTILLQSQPRKGRTRRGRQRKDFQSEILPSLASLSRYEVNEDLQTIGGLMEAAGSHWETGSLRNAGRSGSTRGRRRSCAPSSSIAENTVGSLLKQQTANSEKGIEERNLIGWGKITRRRRGQRHPVSNPQLILGQV</sequence>
<feature type="region of interest" description="Disordered" evidence="1">
    <location>
        <begin position="1017"/>
        <end position="1037"/>
    </location>
</feature>
<dbReference type="Pfam" id="PF05904">
    <property type="entry name" value="DUF863"/>
    <property type="match status" value="1"/>
</dbReference>
<keyword evidence="3" id="KW-1185">Reference proteome</keyword>
<evidence type="ECO:0000313" key="2">
    <source>
        <dbReference type="EMBL" id="KAK7836558.1"/>
    </source>
</evidence>
<protein>
    <submittedName>
        <fullName evidence="2">Uncharacterized protein</fullName>
    </submittedName>
</protein>
<dbReference type="EMBL" id="PKMF04000350">
    <property type="protein sequence ID" value="KAK7836558.1"/>
    <property type="molecule type" value="Genomic_DNA"/>
</dbReference>
<dbReference type="AlphaFoldDB" id="A0AAW0KD32"/>
<feature type="region of interest" description="Disordered" evidence="1">
    <location>
        <begin position="961"/>
        <end position="984"/>
    </location>
</feature>
<proteinExistence type="predicted"/>
<organism evidence="2 3">
    <name type="scientific">Quercus suber</name>
    <name type="common">Cork oak</name>
    <dbReference type="NCBI Taxonomy" id="58331"/>
    <lineage>
        <taxon>Eukaryota</taxon>
        <taxon>Viridiplantae</taxon>
        <taxon>Streptophyta</taxon>
        <taxon>Embryophyta</taxon>
        <taxon>Tracheophyta</taxon>
        <taxon>Spermatophyta</taxon>
        <taxon>Magnoliopsida</taxon>
        <taxon>eudicotyledons</taxon>
        <taxon>Gunneridae</taxon>
        <taxon>Pentapetalae</taxon>
        <taxon>rosids</taxon>
        <taxon>fabids</taxon>
        <taxon>Fagales</taxon>
        <taxon>Fagaceae</taxon>
        <taxon>Quercus</taxon>
    </lineage>
</organism>